<dbReference type="RefSeq" id="WP_378249303.1">
    <property type="nucleotide sequence ID" value="NZ_JBHSKF010000011.1"/>
</dbReference>
<dbReference type="PANTHER" id="PTHR43174:SF2">
    <property type="entry name" value="UDP-N-ACETYLGLUCOSAMINE 2-EPIMERASE"/>
    <property type="match status" value="1"/>
</dbReference>
<dbReference type="InterPro" id="IPR029767">
    <property type="entry name" value="WecB-like"/>
</dbReference>
<comment type="similarity">
    <text evidence="2 4">Belongs to the UDP-N-acetylglucosamine 2-epimerase family.</text>
</comment>
<keyword evidence="1 4" id="KW-0413">Isomerase</keyword>
<evidence type="ECO:0000256" key="3">
    <source>
        <dbReference type="ARBA" id="ARBA00038858"/>
    </source>
</evidence>
<name>A0ABW0ETK6_9PSEU</name>
<dbReference type="EC" id="5.1.3.14" evidence="3"/>
<dbReference type="EMBL" id="JBHSKF010000011">
    <property type="protein sequence ID" value="MFC5289454.1"/>
    <property type="molecule type" value="Genomic_DNA"/>
</dbReference>
<comment type="caution">
    <text evidence="6">The sequence shown here is derived from an EMBL/GenBank/DDBJ whole genome shotgun (WGS) entry which is preliminary data.</text>
</comment>
<evidence type="ECO:0000313" key="7">
    <source>
        <dbReference type="Proteomes" id="UP001596157"/>
    </source>
</evidence>
<dbReference type="Pfam" id="PF02350">
    <property type="entry name" value="Epimerase_2"/>
    <property type="match status" value="1"/>
</dbReference>
<organism evidence="6 7">
    <name type="scientific">Actinokineospora guangxiensis</name>
    <dbReference type="NCBI Taxonomy" id="1490288"/>
    <lineage>
        <taxon>Bacteria</taxon>
        <taxon>Bacillati</taxon>
        <taxon>Actinomycetota</taxon>
        <taxon>Actinomycetes</taxon>
        <taxon>Pseudonocardiales</taxon>
        <taxon>Pseudonocardiaceae</taxon>
        <taxon>Actinokineospora</taxon>
    </lineage>
</organism>
<dbReference type="Gene3D" id="3.40.50.2000">
    <property type="entry name" value="Glycogen Phosphorylase B"/>
    <property type="match status" value="2"/>
</dbReference>
<evidence type="ECO:0000313" key="6">
    <source>
        <dbReference type="EMBL" id="MFC5289454.1"/>
    </source>
</evidence>
<dbReference type="Proteomes" id="UP001596157">
    <property type="component" value="Unassembled WGS sequence"/>
</dbReference>
<accession>A0ABW0ETK6</accession>
<keyword evidence="7" id="KW-1185">Reference proteome</keyword>
<dbReference type="InterPro" id="IPR003331">
    <property type="entry name" value="UDP_GlcNAc_Epimerase_2_dom"/>
</dbReference>
<evidence type="ECO:0000256" key="1">
    <source>
        <dbReference type="ARBA" id="ARBA00023235"/>
    </source>
</evidence>
<protein>
    <recommendedName>
        <fullName evidence="3">UDP-N-acetylglucosamine 2-epimerase (non-hydrolyzing)</fullName>
        <ecNumber evidence="3">5.1.3.14</ecNumber>
    </recommendedName>
</protein>
<reference evidence="7" key="1">
    <citation type="journal article" date="2019" name="Int. J. Syst. Evol. Microbiol.">
        <title>The Global Catalogue of Microorganisms (GCM) 10K type strain sequencing project: providing services to taxonomists for standard genome sequencing and annotation.</title>
        <authorList>
            <consortium name="The Broad Institute Genomics Platform"/>
            <consortium name="The Broad Institute Genome Sequencing Center for Infectious Disease"/>
            <person name="Wu L."/>
            <person name="Ma J."/>
        </authorList>
    </citation>
    <scope>NUCLEOTIDE SEQUENCE [LARGE SCALE GENOMIC DNA]</scope>
    <source>
        <strain evidence="7">CCUG 59778</strain>
    </source>
</reference>
<proteinExistence type="inferred from homology"/>
<evidence type="ECO:0000256" key="2">
    <source>
        <dbReference type="ARBA" id="ARBA00038209"/>
    </source>
</evidence>
<evidence type="ECO:0000259" key="5">
    <source>
        <dbReference type="Pfam" id="PF02350"/>
    </source>
</evidence>
<evidence type="ECO:0000256" key="4">
    <source>
        <dbReference type="RuleBase" id="RU003513"/>
    </source>
</evidence>
<dbReference type="PANTHER" id="PTHR43174">
    <property type="entry name" value="UDP-N-ACETYLGLUCOSAMINE 2-EPIMERASE"/>
    <property type="match status" value="1"/>
</dbReference>
<gene>
    <name evidence="6" type="ORF">ACFPM7_20575</name>
</gene>
<dbReference type="SUPFAM" id="SSF53756">
    <property type="entry name" value="UDP-Glycosyltransferase/glycogen phosphorylase"/>
    <property type="match status" value="1"/>
</dbReference>
<sequence>MARCTLVPLPAQTRPDSEPVVCLVAGEGAGAVRLSPLALRLRESRRVRVVVTACGPAAADALAALGAPPDAVIPLEGPTLLSAPALMSALDRLFADSAADAVVVAGDSAVAFGAAMAAFWRRTPVVHLDAGVRSHDLTAPFPEEGHRRLIAQVASLHLTTTAEASANLAEEAHSGRTVLTVGSTAVDAARLALARRACSPFAELEAVAARGDGRVAVVCLDPDRHRAETFARVLHAVCDLVLATPDLEVVLPAPRESGLRALAEDMLGRLVRVVVTDPLAQPDLLGLLAVASAAVSDPGPLVEQAAALGVPTLVLAGERGTWTEPEHQGAPWVAGPDRAVVARIAEKLVLTGPRPPGAVLEDGVAALRCEQAVEWLLGLSERPAEFVC</sequence>
<feature type="domain" description="UDP-N-acetylglucosamine 2-epimerase" evidence="5">
    <location>
        <begin position="85"/>
        <end position="349"/>
    </location>
</feature>